<reference evidence="11 12" key="1">
    <citation type="journal article" date="2016" name="G3 (Bethesda)">
        <title>First Draft Assembly and Annotation of the Genome of a California Endemic Oak Quercus lobata Nee (Fagaceae).</title>
        <authorList>
            <person name="Sork V.L."/>
            <person name="Fitz-Gibbon S.T."/>
            <person name="Puiu D."/>
            <person name="Crepeau M."/>
            <person name="Gugger P.F."/>
            <person name="Sherman R."/>
            <person name="Stevens K."/>
            <person name="Langley C.H."/>
            <person name="Pellegrini M."/>
            <person name="Salzberg S.L."/>
        </authorList>
    </citation>
    <scope>NUCLEOTIDE SEQUENCE [LARGE SCALE GENOMIC DNA]</scope>
    <source>
        <strain evidence="11 12">cv. SW786</strain>
    </source>
</reference>
<evidence type="ECO:0000256" key="3">
    <source>
        <dbReference type="ARBA" id="ARBA00022448"/>
    </source>
</evidence>
<dbReference type="InterPro" id="IPR001750">
    <property type="entry name" value="ND/Mrp_TM"/>
</dbReference>
<dbReference type="PANTHER" id="PTHR42829:SF2">
    <property type="entry name" value="NADH-UBIQUINONE OXIDOREDUCTASE CHAIN 5"/>
    <property type="match status" value="1"/>
</dbReference>
<evidence type="ECO:0000256" key="6">
    <source>
        <dbReference type="ARBA" id="ARBA00022989"/>
    </source>
</evidence>
<feature type="domain" description="NADH:quinone oxidoreductase/Mrp antiporter transmembrane" evidence="10">
    <location>
        <begin position="103"/>
        <end position="238"/>
    </location>
</feature>
<dbReference type="GO" id="GO:0003954">
    <property type="term" value="F:NADH dehydrogenase activity"/>
    <property type="evidence" value="ECO:0007669"/>
    <property type="project" value="TreeGrafter"/>
</dbReference>
<feature type="transmembrane region" description="Helical" evidence="9">
    <location>
        <begin position="145"/>
        <end position="165"/>
    </location>
</feature>
<dbReference type="EMBL" id="LRBV02000006">
    <property type="status" value="NOT_ANNOTATED_CDS"/>
    <property type="molecule type" value="Genomic_DNA"/>
</dbReference>
<evidence type="ECO:0000259" key="10">
    <source>
        <dbReference type="Pfam" id="PF00361"/>
    </source>
</evidence>
<proteinExistence type="inferred from homology"/>
<dbReference type="GO" id="GO:0016020">
    <property type="term" value="C:membrane"/>
    <property type="evidence" value="ECO:0007669"/>
    <property type="project" value="UniProtKB-SubCell"/>
</dbReference>
<dbReference type="PANTHER" id="PTHR42829">
    <property type="entry name" value="NADH-UBIQUINONE OXIDOREDUCTASE CHAIN 5"/>
    <property type="match status" value="1"/>
</dbReference>
<evidence type="ECO:0000256" key="9">
    <source>
        <dbReference type="SAM" id="Phobius"/>
    </source>
</evidence>
<dbReference type="Gramene" id="QL06p024879:mrna">
    <property type="protein sequence ID" value="QL06p024879:mrna"/>
    <property type="gene ID" value="QL06p024879"/>
</dbReference>
<dbReference type="Pfam" id="PF00361">
    <property type="entry name" value="Proton_antipo_M"/>
    <property type="match status" value="1"/>
</dbReference>
<keyword evidence="6 9" id="KW-1133">Transmembrane helix</keyword>
<dbReference type="GO" id="GO:0015990">
    <property type="term" value="P:electron transport coupled proton transport"/>
    <property type="evidence" value="ECO:0007669"/>
    <property type="project" value="TreeGrafter"/>
</dbReference>
<evidence type="ECO:0000313" key="11">
    <source>
        <dbReference type="EnsemblPlants" id="QL06p024879:mrna"/>
    </source>
</evidence>
<dbReference type="PRINTS" id="PR01434">
    <property type="entry name" value="NADHDHGNASE5"/>
</dbReference>
<evidence type="ECO:0000256" key="7">
    <source>
        <dbReference type="ARBA" id="ARBA00023027"/>
    </source>
</evidence>
<keyword evidence="8 9" id="KW-0472">Membrane</keyword>
<evidence type="ECO:0000313" key="12">
    <source>
        <dbReference type="Proteomes" id="UP000594261"/>
    </source>
</evidence>
<evidence type="ECO:0000256" key="2">
    <source>
        <dbReference type="ARBA" id="ARBA00008200"/>
    </source>
</evidence>
<evidence type="ECO:0000256" key="4">
    <source>
        <dbReference type="ARBA" id="ARBA00022692"/>
    </source>
</evidence>
<dbReference type="EnsemblPlants" id="QL06p024879:mrna">
    <property type="protein sequence ID" value="QL06p024879:mrna"/>
    <property type="gene ID" value="QL06p024879"/>
</dbReference>
<organism evidence="11 12">
    <name type="scientific">Quercus lobata</name>
    <name type="common">Valley oak</name>
    <dbReference type="NCBI Taxonomy" id="97700"/>
    <lineage>
        <taxon>Eukaryota</taxon>
        <taxon>Viridiplantae</taxon>
        <taxon>Streptophyta</taxon>
        <taxon>Embryophyta</taxon>
        <taxon>Tracheophyta</taxon>
        <taxon>Spermatophyta</taxon>
        <taxon>Magnoliopsida</taxon>
        <taxon>eudicotyledons</taxon>
        <taxon>Gunneridae</taxon>
        <taxon>Pentapetalae</taxon>
        <taxon>rosids</taxon>
        <taxon>fabids</taxon>
        <taxon>Fagales</taxon>
        <taxon>Fagaceae</taxon>
        <taxon>Quercus</taxon>
    </lineage>
</organism>
<evidence type="ECO:0000256" key="5">
    <source>
        <dbReference type="ARBA" id="ARBA00022967"/>
    </source>
</evidence>
<dbReference type="GO" id="GO:0008137">
    <property type="term" value="F:NADH dehydrogenase (ubiquinone) activity"/>
    <property type="evidence" value="ECO:0007669"/>
    <property type="project" value="InterPro"/>
</dbReference>
<comment type="similarity">
    <text evidence="2">Belongs to the complex I subunit 5 family.</text>
</comment>
<dbReference type="Proteomes" id="UP000594261">
    <property type="component" value="Chromosome 6"/>
</dbReference>
<name>A0A7N2LWN4_QUELO</name>
<keyword evidence="7" id="KW-0520">NAD</keyword>
<keyword evidence="4 9" id="KW-0812">Transmembrane</keyword>
<evidence type="ECO:0000256" key="8">
    <source>
        <dbReference type="ARBA" id="ARBA00023136"/>
    </source>
</evidence>
<sequence length="247" mass="27646">MNCRVDRSDPDAALAPRRYELNPLLPTPGHHSMSRITEDMLDVTTPLVGCCVALPFDRYIVEEGKKGPKHGRCRTLEWQRKAGLYLFFQACSDIRFPRNIKLIGSHTWSPDVMEGPTPVSTSIHTATMVIAGVFMIARCSPLFEYPLTALIVITFVRATTSFFAVTTRILQNDLKRVIAFLACSQLGYMIFACGISNYSVSIFHLMNHTFFKALLFLSVGSVIHAMLDEQDMWKMGGLPPPSLLPMT</sequence>
<keyword evidence="12" id="KW-1185">Reference proteome</keyword>
<dbReference type="InParanoid" id="A0A7N2LWN4"/>
<keyword evidence="5" id="KW-1278">Translocase</keyword>
<dbReference type="InterPro" id="IPR003945">
    <property type="entry name" value="NU5C-like"/>
</dbReference>
<protein>
    <recommendedName>
        <fullName evidence="10">NADH:quinone oxidoreductase/Mrp antiporter transmembrane domain-containing protein</fullName>
    </recommendedName>
</protein>
<reference evidence="11" key="2">
    <citation type="submission" date="2021-01" db="UniProtKB">
        <authorList>
            <consortium name="EnsemblPlants"/>
        </authorList>
    </citation>
    <scope>IDENTIFICATION</scope>
</reference>
<feature type="transmembrane region" description="Helical" evidence="9">
    <location>
        <begin position="177"/>
        <end position="198"/>
    </location>
</feature>
<keyword evidence="3" id="KW-0813">Transport</keyword>
<feature type="transmembrane region" description="Helical" evidence="9">
    <location>
        <begin position="210"/>
        <end position="227"/>
    </location>
</feature>
<dbReference type="GO" id="GO:0042773">
    <property type="term" value="P:ATP synthesis coupled electron transport"/>
    <property type="evidence" value="ECO:0007669"/>
    <property type="project" value="InterPro"/>
</dbReference>
<comment type="subcellular location">
    <subcellularLocation>
        <location evidence="1">Membrane</location>
        <topology evidence="1">Multi-pass membrane protein</topology>
    </subcellularLocation>
</comment>
<evidence type="ECO:0000256" key="1">
    <source>
        <dbReference type="ARBA" id="ARBA00004141"/>
    </source>
</evidence>
<accession>A0A7N2LWN4</accession>
<dbReference type="GO" id="GO:0009536">
    <property type="term" value="C:plastid"/>
    <property type="evidence" value="ECO:0007669"/>
    <property type="project" value="UniProtKB-ARBA"/>
</dbReference>
<dbReference type="AlphaFoldDB" id="A0A7N2LWN4"/>